<name>A0A1R1XX14_9FUNG</name>
<organism evidence="1 2">
    <name type="scientific">Smittium culicis</name>
    <dbReference type="NCBI Taxonomy" id="133412"/>
    <lineage>
        <taxon>Eukaryota</taxon>
        <taxon>Fungi</taxon>
        <taxon>Fungi incertae sedis</taxon>
        <taxon>Zoopagomycota</taxon>
        <taxon>Kickxellomycotina</taxon>
        <taxon>Harpellomycetes</taxon>
        <taxon>Harpellales</taxon>
        <taxon>Legeriomycetaceae</taxon>
        <taxon>Smittium</taxon>
    </lineage>
</organism>
<dbReference type="Proteomes" id="UP000187429">
    <property type="component" value="Unassembled WGS sequence"/>
</dbReference>
<comment type="caution">
    <text evidence="1">The sequence shown here is derived from an EMBL/GenBank/DDBJ whole genome shotgun (WGS) entry which is preliminary data.</text>
</comment>
<accession>A0A1R1XX14</accession>
<gene>
    <name evidence="1" type="ORF">AYI69_g6755</name>
</gene>
<reference evidence="2" key="1">
    <citation type="submission" date="2017-01" db="EMBL/GenBank/DDBJ databases">
        <authorList>
            <person name="Wang Y."/>
            <person name="White M."/>
            <person name="Kvist S."/>
            <person name="Moncalvo J.-M."/>
        </authorList>
    </citation>
    <scope>NUCLEOTIDE SEQUENCE [LARGE SCALE GENOMIC DNA]</scope>
    <source>
        <strain evidence="2">ID-206-W2</strain>
    </source>
</reference>
<keyword evidence="2" id="KW-1185">Reference proteome</keyword>
<proteinExistence type="predicted"/>
<evidence type="ECO:0000313" key="2">
    <source>
        <dbReference type="Proteomes" id="UP000187429"/>
    </source>
</evidence>
<protein>
    <submittedName>
        <fullName evidence="1">Uncharacterized protein</fullName>
    </submittedName>
</protein>
<dbReference type="EMBL" id="LSSM01003098">
    <property type="protein sequence ID" value="OMJ19109.1"/>
    <property type="molecule type" value="Genomic_DNA"/>
</dbReference>
<dbReference type="AlphaFoldDB" id="A0A1R1XX14"/>
<sequence>MQSSAHTIDTIFNPLAKPYRYLKVVHGESASTTTVSFISSNPCRTSFTGLSTTTPPKFSSKFTSQLLVSSKIPNEFNNWQIVELFENDLANIGENVTRNVIPLNKFLFVENAIFCGKLPSWLSLLTRERIFFLPLDFPSLVFEGVFTKNWLMLGES</sequence>
<evidence type="ECO:0000313" key="1">
    <source>
        <dbReference type="EMBL" id="OMJ19109.1"/>
    </source>
</evidence>